<protein>
    <submittedName>
        <fullName evidence="2">Phosphodiester glycosidase family protein</fullName>
    </submittedName>
</protein>
<comment type="caution">
    <text evidence="2">The sequence shown here is derived from an EMBL/GenBank/DDBJ whole genome shotgun (WGS) entry which is preliminary data.</text>
</comment>
<accession>A0ABT4UJF0</accession>
<keyword evidence="3" id="KW-1185">Reference proteome</keyword>
<reference evidence="2 3" key="1">
    <citation type="submission" date="2022-12" db="EMBL/GenBank/DDBJ databases">
        <title>Chitinophagaceae gen. sp. nov., a new member of the family Chitinophagaceae, isolated from soil in a chemical factory.</title>
        <authorList>
            <person name="Ke Z."/>
        </authorList>
    </citation>
    <scope>NUCLEOTIDE SEQUENCE [LARGE SCALE GENOMIC DNA]</scope>
    <source>
        <strain evidence="2 3">LY-5</strain>
    </source>
</reference>
<dbReference type="GO" id="GO:0016798">
    <property type="term" value="F:hydrolase activity, acting on glycosyl bonds"/>
    <property type="evidence" value="ECO:0007669"/>
    <property type="project" value="UniProtKB-KW"/>
</dbReference>
<dbReference type="Pfam" id="PF09992">
    <property type="entry name" value="NAGPA"/>
    <property type="match status" value="1"/>
</dbReference>
<gene>
    <name evidence="2" type="ORF">O3P16_08710</name>
</gene>
<organism evidence="2 3">
    <name type="scientific">Polluticaenibacter yanchengensis</name>
    <dbReference type="NCBI Taxonomy" id="3014562"/>
    <lineage>
        <taxon>Bacteria</taxon>
        <taxon>Pseudomonadati</taxon>
        <taxon>Bacteroidota</taxon>
        <taxon>Chitinophagia</taxon>
        <taxon>Chitinophagales</taxon>
        <taxon>Chitinophagaceae</taxon>
        <taxon>Polluticaenibacter</taxon>
    </lineage>
</organism>
<evidence type="ECO:0000259" key="1">
    <source>
        <dbReference type="Pfam" id="PF09992"/>
    </source>
</evidence>
<dbReference type="InterPro" id="IPR018711">
    <property type="entry name" value="NAGPA"/>
</dbReference>
<dbReference type="RefSeq" id="WP_407031212.1">
    <property type="nucleotide sequence ID" value="NZ_JAQGEF010000008.1"/>
</dbReference>
<feature type="domain" description="Phosphodiester glycosidase" evidence="1">
    <location>
        <begin position="86"/>
        <end position="235"/>
    </location>
</feature>
<keyword evidence="2" id="KW-0326">Glycosidase</keyword>
<dbReference type="Proteomes" id="UP001210231">
    <property type="component" value="Unassembled WGS sequence"/>
</dbReference>
<sequence>MTSIHYNRIPAFYNQSLKTIFSAILIFLLSVSPILAQKVVDTAQPFVTYIANPHQQSVKLYWKNDSNGIFKSILNLKNWLTKNNSTLVFAMNAGMYTQSNAPLGLYIENHKQITVLNTKTGHGNFYLKPNGVFYLTADNKPFIATSDKFVANGNIKYATQSGPMLVINGKIHPALKKGSANLNIRNGVGILPDNTILFAMSKTAISFYDFANYFKKMGCRNALYLDGFVSRTYLPEKNWIQTDGNFGVIIGVTKIKNRN</sequence>
<evidence type="ECO:0000313" key="2">
    <source>
        <dbReference type="EMBL" id="MDA3614888.1"/>
    </source>
</evidence>
<evidence type="ECO:0000313" key="3">
    <source>
        <dbReference type="Proteomes" id="UP001210231"/>
    </source>
</evidence>
<dbReference type="EMBL" id="JAQGEF010000008">
    <property type="protein sequence ID" value="MDA3614888.1"/>
    <property type="molecule type" value="Genomic_DNA"/>
</dbReference>
<proteinExistence type="predicted"/>
<name>A0ABT4UJF0_9BACT</name>
<keyword evidence="2" id="KW-0378">Hydrolase</keyword>